<dbReference type="PANTHER" id="PTHR34414">
    <property type="entry name" value="HET DOMAIN-CONTAINING PROTEIN-RELATED"/>
    <property type="match status" value="1"/>
</dbReference>
<feature type="transmembrane region" description="Helical" evidence="1">
    <location>
        <begin position="275"/>
        <end position="302"/>
    </location>
</feature>
<evidence type="ECO:0000313" key="2">
    <source>
        <dbReference type="EMBL" id="CAF9936295.1"/>
    </source>
</evidence>
<dbReference type="PANTHER" id="PTHR34414:SF1">
    <property type="entry name" value="SUBTILISIN-LIKE SERINE PROTEASE"/>
    <property type="match status" value="1"/>
</dbReference>
<organism evidence="2 3">
    <name type="scientific">Alectoria fallacina</name>
    <dbReference type="NCBI Taxonomy" id="1903189"/>
    <lineage>
        <taxon>Eukaryota</taxon>
        <taxon>Fungi</taxon>
        <taxon>Dikarya</taxon>
        <taxon>Ascomycota</taxon>
        <taxon>Pezizomycotina</taxon>
        <taxon>Lecanoromycetes</taxon>
        <taxon>OSLEUM clade</taxon>
        <taxon>Lecanoromycetidae</taxon>
        <taxon>Lecanorales</taxon>
        <taxon>Lecanorineae</taxon>
        <taxon>Parmeliaceae</taxon>
        <taxon>Alectoria</taxon>
    </lineage>
</organism>
<keyword evidence="1" id="KW-1133">Transmembrane helix</keyword>
<comment type="caution">
    <text evidence="2">The sequence shown here is derived from an EMBL/GenBank/DDBJ whole genome shotgun (WGS) entry which is preliminary data.</text>
</comment>
<dbReference type="InterPro" id="IPR046536">
    <property type="entry name" value="DUF6601"/>
</dbReference>
<reference evidence="2" key="1">
    <citation type="submission" date="2021-03" db="EMBL/GenBank/DDBJ databases">
        <authorList>
            <person name="Tagirdzhanova G."/>
        </authorList>
    </citation>
    <scope>NUCLEOTIDE SEQUENCE</scope>
</reference>
<keyword evidence="1" id="KW-0812">Transmembrane</keyword>
<dbReference type="AlphaFoldDB" id="A0A8H3IW99"/>
<protein>
    <recommendedName>
        <fullName evidence="4">Subtilisin-like serine protease protein</fullName>
    </recommendedName>
</protein>
<dbReference type="OrthoDB" id="5086500at2759"/>
<evidence type="ECO:0000256" key="1">
    <source>
        <dbReference type="SAM" id="Phobius"/>
    </source>
</evidence>
<keyword evidence="1" id="KW-0472">Membrane</keyword>
<feature type="transmembrane region" description="Helical" evidence="1">
    <location>
        <begin position="231"/>
        <end position="255"/>
    </location>
</feature>
<accession>A0A8H3IW99</accession>
<evidence type="ECO:0000313" key="3">
    <source>
        <dbReference type="Proteomes" id="UP000664203"/>
    </source>
</evidence>
<name>A0A8H3IW99_9LECA</name>
<gene>
    <name evidence="2" type="ORF">ALECFALPRED_006757</name>
</gene>
<keyword evidence="3" id="KW-1185">Reference proteome</keyword>
<dbReference type="EMBL" id="CAJPDR010000438">
    <property type="protein sequence ID" value="CAF9936295.1"/>
    <property type="molecule type" value="Genomic_DNA"/>
</dbReference>
<sequence length="337" mass="39727">MQMLPSKYPFPRVKQLSNELDGHQPNTPQTLPGYPRIRCDDYPQLLGFLERELISIDLERMAPRLWWMSKQDSASISPLHRQVVKKRSIIITEDPKLHLVWIEDRVFIKPLPKYLMSHAFWDNYMGERVESDIRRRRVRKAALGFLRTYYRLVQHESDFRMAQHENIQLIPPQITWKEFCDFSAKFGSIRDSDVSVRYAYGEIRLTRLNFYCKILLRKWHFHRVEPQYGLYFARFYGIILFLLGILSVMLSAMQAELAVEQVDSLTPWSSFRRVSTGFSIASLIGLVCLVAGMASLLIYKIVKEWQYALRDRFRNGRELPQDLDIPKSHKETGFSCV</sequence>
<dbReference type="Proteomes" id="UP000664203">
    <property type="component" value="Unassembled WGS sequence"/>
</dbReference>
<dbReference type="Pfam" id="PF20246">
    <property type="entry name" value="DUF6601"/>
    <property type="match status" value="1"/>
</dbReference>
<proteinExistence type="predicted"/>
<evidence type="ECO:0008006" key="4">
    <source>
        <dbReference type="Google" id="ProtNLM"/>
    </source>
</evidence>